<evidence type="ECO:0000313" key="1">
    <source>
        <dbReference type="EMBL" id="BAE61490.1"/>
    </source>
</evidence>
<dbReference type="GeneID" id="5994668"/>
<dbReference type="VEuPathDB" id="FungiDB:AO090102000447"/>
<name>Q2UAC5_ASPOR</name>
<reference evidence="1 2" key="1">
    <citation type="journal article" date="2005" name="Nature">
        <title>Genome sequencing and analysis of Aspergillus oryzae.</title>
        <authorList>
            <person name="Machida M."/>
            <person name="Asai K."/>
            <person name="Sano M."/>
            <person name="Tanaka T."/>
            <person name="Kumagai T."/>
            <person name="Terai G."/>
            <person name="Kusumoto K."/>
            <person name="Arima T."/>
            <person name="Akita O."/>
            <person name="Kashiwagi Y."/>
            <person name="Abe K."/>
            <person name="Gomi K."/>
            <person name="Horiuchi H."/>
            <person name="Kitamoto K."/>
            <person name="Kobayashi T."/>
            <person name="Takeuchi M."/>
            <person name="Denning D.W."/>
            <person name="Galagan J.E."/>
            <person name="Nierman W.C."/>
            <person name="Yu J."/>
            <person name="Archer D.B."/>
            <person name="Bennett J.W."/>
            <person name="Bhatnagar D."/>
            <person name="Cleveland T.E."/>
            <person name="Fedorova N.D."/>
            <person name="Gotoh O."/>
            <person name="Horikawa H."/>
            <person name="Hosoyama A."/>
            <person name="Ichinomiya M."/>
            <person name="Igarashi R."/>
            <person name="Iwashita K."/>
            <person name="Juvvadi P.R."/>
            <person name="Kato M."/>
            <person name="Kato Y."/>
            <person name="Kin T."/>
            <person name="Kokubun A."/>
            <person name="Maeda H."/>
            <person name="Maeyama N."/>
            <person name="Maruyama J."/>
            <person name="Nagasaki H."/>
            <person name="Nakajima T."/>
            <person name="Oda K."/>
            <person name="Okada K."/>
            <person name="Paulsen I."/>
            <person name="Sakamoto K."/>
            <person name="Sawano T."/>
            <person name="Takahashi M."/>
            <person name="Takase K."/>
            <person name="Terabayashi Y."/>
            <person name="Wortman J."/>
            <person name="Yamada O."/>
            <person name="Yamagata Y."/>
            <person name="Anazawa H."/>
            <person name="Hata Y."/>
            <person name="Koide Y."/>
            <person name="Komori T."/>
            <person name="Koyama Y."/>
            <person name="Minetoki T."/>
            <person name="Suharnan S."/>
            <person name="Tanaka A."/>
            <person name="Isono K."/>
            <person name="Kuhara S."/>
            <person name="Ogasawara N."/>
            <person name="Kikuchi H."/>
        </authorList>
    </citation>
    <scope>NUCLEOTIDE SEQUENCE [LARGE SCALE GENOMIC DNA]</scope>
    <source>
        <strain evidence="2">ATCC 42149 / RIB 40</strain>
    </source>
</reference>
<dbReference type="EMBL" id="BA000052">
    <property type="protein sequence ID" value="BAE61490.1"/>
    <property type="molecule type" value="Genomic_DNA"/>
</dbReference>
<dbReference type="AlphaFoldDB" id="Q2UAC5"/>
<gene>
    <name evidence="1" type="ORF">AO090102000447</name>
</gene>
<dbReference type="HOGENOM" id="CLU_2108543_0_0_1"/>
<organism evidence="1 2">
    <name type="scientific">Aspergillus oryzae (strain ATCC 42149 / RIB 40)</name>
    <name type="common">Yellow koji mold</name>
    <dbReference type="NCBI Taxonomy" id="510516"/>
    <lineage>
        <taxon>Eukaryota</taxon>
        <taxon>Fungi</taxon>
        <taxon>Dikarya</taxon>
        <taxon>Ascomycota</taxon>
        <taxon>Pezizomycotina</taxon>
        <taxon>Eurotiomycetes</taxon>
        <taxon>Eurotiomycetidae</taxon>
        <taxon>Eurotiales</taxon>
        <taxon>Aspergillaceae</taxon>
        <taxon>Aspergillus</taxon>
        <taxon>Aspergillus subgen. Circumdati</taxon>
    </lineage>
</organism>
<evidence type="ECO:0000313" key="2">
    <source>
        <dbReference type="Proteomes" id="UP000006564"/>
    </source>
</evidence>
<dbReference type="Proteomes" id="UP000006564">
    <property type="component" value="Chromosome 4"/>
</dbReference>
<sequence length="115" mass="12622">MSTRVTPNPGRYFPQVPLRVYQALFISVQVATSSSGYCTGTGKMEQQELSPQHSKTMADPLSVHNGSSSFFNASIRVLCLILRSICLFPRVLGMGKVSIKELVLSSSSFPQHEVE</sequence>
<protein>
    <submittedName>
        <fullName evidence="1">DNA, SC102</fullName>
    </submittedName>
</protein>
<dbReference type="EMBL" id="AP007162">
    <property type="protein sequence ID" value="BAE61490.1"/>
    <property type="molecule type" value="Genomic_DNA"/>
</dbReference>
<dbReference type="RefSeq" id="XP_023091824.1">
    <property type="nucleotide sequence ID" value="XM_023236813.1"/>
</dbReference>
<proteinExistence type="predicted"/>
<keyword evidence="2" id="KW-1185">Reference proteome</keyword>
<accession>Q2UAC5</accession>
<dbReference type="KEGG" id="aor:AO090102000447"/>